<name>A0A0B6VTC0_9ACTN</name>
<dbReference type="EMBL" id="LC021382">
    <property type="protein sequence ID" value="BAQ25515.1"/>
    <property type="molecule type" value="Genomic_DNA"/>
</dbReference>
<reference evidence="1" key="1">
    <citation type="submission" date="2015-01" db="EMBL/GenBank/DDBJ databases">
        <title>Characterization of the biosynthetic gene cluster for maklamicin, a spirotetronate-class antibiotic of the endophytic Micromonospora sp. GMKU326.</title>
        <authorList>
            <person name="Kitani S."/>
            <person name="Ratama D."/>
            <person name="Hashimoto J."/>
            <person name="Thamchaipenet A."/>
            <person name="Igarashi Y."/>
            <person name="Shin-ya K."/>
            <person name="Ikeda H."/>
            <person name="Nihira T."/>
        </authorList>
    </citation>
    <scope>NUCLEOTIDE SEQUENCE</scope>
    <source>
        <strain evidence="1">GMKU326</strain>
    </source>
</reference>
<sequence length="99" mass="10598">MSVDGKWNLVIESPMGRQQVSVDLVENADTVTGTMVNTGQNLSTEIFDGTVDGDALQFKAKLPHLKMTVTFDLTVHGNQLSGKVKAGKFGGFKVSGERA</sequence>
<organism evidence="1">
    <name type="scientific">Micromonospora sp. GMKU326</name>
    <dbReference type="NCBI Taxonomy" id="718015"/>
    <lineage>
        <taxon>Bacteria</taxon>
        <taxon>Bacillati</taxon>
        <taxon>Actinomycetota</taxon>
        <taxon>Actinomycetes</taxon>
        <taxon>Micromonosporales</taxon>
        <taxon>Micromonosporaceae</taxon>
        <taxon>Micromonospora</taxon>
    </lineage>
</organism>
<protein>
    <submittedName>
        <fullName evidence="1">Uncharacterized protein</fullName>
    </submittedName>
</protein>
<dbReference type="AlphaFoldDB" id="A0A0B6VTC0"/>
<proteinExistence type="predicted"/>
<accession>A0A0B6VTC0</accession>
<evidence type="ECO:0000313" key="1">
    <source>
        <dbReference type="EMBL" id="BAQ25515.1"/>
    </source>
</evidence>